<keyword evidence="8 10" id="KW-1133">Transmembrane helix</keyword>
<dbReference type="Pfam" id="PF02163">
    <property type="entry name" value="Peptidase_M50"/>
    <property type="match status" value="1"/>
</dbReference>
<comment type="subcellular location">
    <subcellularLocation>
        <location evidence="2">Membrane</location>
        <topology evidence="2">Multi-pass membrane protein</topology>
    </subcellularLocation>
</comment>
<feature type="transmembrane region" description="Helical" evidence="10">
    <location>
        <begin position="73"/>
        <end position="95"/>
    </location>
</feature>
<dbReference type="GO" id="GO:0006508">
    <property type="term" value="P:proteolysis"/>
    <property type="evidence" value="ECO:0007669"/>
    <property type="project" value="UniProtKB-KW"/>
</dbReference>
<dbReference type="PANTHER" id="PTHR31412:SF0">
    <property type="entry name" value="ZINC METALLOPROTEASE EGY1, CHLOROPLASTIC-RELATED"/>
    <property type="match status" value="1"/>
</dbReference>
<keyword evidence="7" id="KW-0809">Transit peptide</keyword>
<feature type="transmembrane region" description="Helical" evidence="10">
    <location>
        <begin position="29"/>
        <end position="52"/>
    </location>
</feature>
<comment type="similarity">
    <text evidence="3">Belongs to the peptidase M50B family.</text>
</comment>
<proteinExistence type="inferred from homology"/>
<feature type="transmembrane region" description="Helical" evidence="10">
    <location>
        <begin position="257"/>
        <end position="283"/>
    </location>
</feature>
<evidence type="ECO:0000256" key="8">
    <source>
        <dbReference type="ARBA" id="ARBA00022989"/>
    </source>
</evidence>
<evidence type="ECO:0000256" key="2">
    <source>
        <dbReference type="ARBA" id="ARBA00004141"/>
    </source>
</evidence>
<dbReference type="InterPro" id="IPR008915">
    <property type="entry name" value="Peptidase_M50"/>
</dbReference>
<evidence type="ECO:0000256" key="5">
    <source>
        <dbReference type="ARBA" id="ARBA00022692"/>
    </source>
</evidence>
<evidence type="ECO:0000256" key="10">
    <source>
        <dbReference type="SAM" id="Phobius"/>
    </source>
</evidence>
<feature type="transmembrane region" description="Helical" evidence="10">
    <location>
        <begin position="218"/>
        <end position="237"/>
    </location>
</feature>
<evidence type="ECO:0000313" key="13">
    <source>
        <dbReference type="Proteomes" id="UP000779809"/>
    </source>
</evidence>
<evidence type="ECO:0000313" key="12">
    <source>
        <dbReference type="EMBL" id="MBI2679197.1"/>
    </source>
</evidence>
<comment type="cofactor">
    <cofactor evidence="1">
        <name>Zn(2+)</name>
        <dbReference type="ChEBI" id="CHEBI:29105"/>
    </cofactor>
</comment>
<feature type="transmembrane region" description="Helical" evidence="10">
    <location>
        <begin position="142"/>
        <end position="167"/>
    </location>
</feature>
<name>A0A932EQF0_9BACT</name>
<evidence type="ECO:0000256" key="6">
    <source>
        <dbReference type="ARBA" id="ARBA00022801"/>
    </source>
</evidence>
<gene>
    <name evidence="12" type="ORF">HYX28_10500</name>
</gene>
<dbReference type="GO" id="GO:0008233">
    <property type="term" value="F:peptidase activity"/>
    <property type="evidence" value="ECO:0007669"/>
    <property type="project" value="UniProtKB-KW"/>
</dbReference>
<feature type="transmembrane region" description="Helical" evidence="10">
    <location>
        <begin position="107"/>
        <end position="130"/>
    </location>
</feature>
<evidence type="ECO:0000256" key="4">
    <source>
        <dbReference type="ARBA" id="ARBA00022670"/>
    </source>
</evidence>
<evidence type="ECO:0000259" key="11">
    <source>
        <dbReference type="Pfam" id="PF02163"/>
    </source>
</evidence>
<accession>A0A932EQF0</accession>
<evidence type="ECO:0000256" key="9">
    <source>
        <dbReference type="ARBA" id="ARBA00023136"/>
    </source>
</evidence>
<dbReference type="Proteomes" id="UP000779809">
    <property type="component" value="Unassembled WGS sequence"/>
</dbReference>
<feature type="domain" description="Peptidase M50" evidence="11">
    <location>
        <begin position="85"/>
        <end position="253"/>
    </location>
</feature>
<dbReference type="EMBL" id="JACPNR010000013">
    <property type="protein sequence ID" value="MBI2679197.1"/>
    <property type="molecule type" value="Genomic_DNA"/>
</dbReference>
<dbReference type="GO" id="GO:0016020">
    <property type="term" value="C:membrane"/>
    <property type="evidence" value="ECO:0007669"/>
    <property type="project" value="UniProtKB-SubCell"/>
</dbReference>
<keyword evidence="9 10" id="KW-0472">Membrane</keyword>
<evidence type="ECO:0000256" key="7">
    <source>
        <dbReference type="ARBA" id="ARBA00022946"/>
    </source>
</evidence>
<dbReference type="PANTHER" id="PTHR31412">
    <property type="entry name" value="ZINC METALLOPROTEASE EGY1"/>
    <property type="match status" value="1"/>
</dbReference>
<dbReference type="CDD" id="cd06160">
    <property type="entry name" value="S2P-M50_like_2"/>
    <property type="match status" value="1"/>
</dbReference>
<comment type="caution">
    <text evidence="12">The sequence shown here is derived from an EMBL/GenBank/DDBJ whole genome shotgun (WGS) entry which is preliminary data.</text>
</comment>
<feature type="transmembrane region" description="Helical" evidence="10">
    <location>
        <begin position="304"/>
        <end position="324"/>
    </location>
</feature>
<dbReference type="InterPro" id="IPR044838">
    <property type="entry name" value="EGY1-like"/>
</dbReference>
<dbReference type="AlphaFoldDB" id="A0A932EQF0"/>
<evidence type="ECO:0000256" key="3">
    <source>
        <dbReference type="ARBA" id="ARBA00007931"/>
    </source>
</evidence>
<evidence type="ECO:0000256" key="1">
    <source>
        <dbReference type="ARBA" id="ARBA00001947"/>
    </source>
</evidence>
<protein>
    <submittedName>
        <fullName evidence="12">Site-2 protease family protein</fullName>
    </submittedName>
</protein>
<keyword evidence="5 10" id="KW-0812">Transmembrane</keyword>
<reference evidence="12" key="1">
    <citation type="submission" date="2020-07" db="EMBL/GenBank/DDBJ databases">
        <title>Huge and variable diversity of episymbiotic CPR bacteria and DPANN archaea in groundwater ecosystems.</title>
        <authorList>
            <person name="He C.Y."/>
            <person name="Keren R."/>
            <person name="Whittaker M."/>
            <person name="Farag I.F."/>
            <person name="Doudna J."/>
            <person name="Cate J.H.D."/>
            <person name="Banfield J.F."/>
        </authorList>
    </citation>
    <scope>NUCLEOTIDE SEQUENCE</scope>
    <source>
        <strain evidence="12">NC_groundwater_580_Pr5_B-0.1um_64_19</strain>
    </source>
</reference>
<feature type="transmembrane region" description="Helical" evidence="10">
    <location>
        <begin position="187"/>
        <end position="206"/>
    </location>
</feature>
<keyword evidence="4 12" id="KW-0645">Protease</keyword>
<organism evidence="12 13">
    <name type="scientific">Candidatus Korobacter versatilis</name>
    <dbReference type="NCBI Taxonomy" id="658062"/>
    <lineage>
        <taxon>Bacteria</taxon>
        <taxon>Pseudomonadati</taxon>
        <taxon>Acidobacteriota</taxon>
        <taxon>Terriglobia</taxon>
        <taxon>Terriglobales</taxon>
        <taxon>Candidatus Korobacteraceae</taxon>
        <taxon>Candidatus Korobacter</taxon>
    </lineage>
</organism>
<sequence>MSSPEPTLPAEYDPHLHQVYIITPTRRRYWLHVLLFLATVFTTLVMGARLQFNFINNLPPLRPSEDFFPVAWALRNGHLLLGIPFSVTLLAILLAHELGHFLYCLRYRVYATLPFFIPFPSLIGTFGAFIRIKSPIPTRRALFDIAVAGPIAGFVLAVPAAIAGLVLSRHSAVLVSDGDSMQFGYPLIFYVLHALLPWPATGAMTLSISDLYLHPIALAAWVGMLATGLNLLPGGQLDGGHIVYAVAPQAHRAVTRALILLLIPMGIFFWGGWLMWSFFLLLMGRWARHPQVSLYPPLDTKRRVLAAFALLMLVLTLIPAPFAGGSALEAWEQYTHQR</sequence>
<keyword evidence="6" id="KW-0378">Hydrolase</keyword>